<dbReference type="EMBL" id="JBANMG010000003">
    <property type="protein sequence ID" value="KAK6955121.1"/>
    <property type="molecule type" value="Genomic_DNA"/>
</dbReference>
<proteinExistence type="predicted"/>
<organism evidence="1 2">
    <name type="scientific">Daldinia eschscholtzii</name>
    <dbReference type="NCBI Taxonomy" id="292717"/>
    <lineage>
        <taxon>Eukaryota</taxon>
        <taxon>Fungi</taxon>
        <taxon>Dikarya</taxon>
        <taxon>Ascomycota</taxon>
        <taxon>Pezizomycotina</taxon>
        <taxon>Sordariomycetes</taxon>
        <taxon>Xylariomycetidae</taxon>
        <taxon>Xylariales</taxon>
        <taxon>Hypoxylaceae</taxon>
        <taxon>Daldinia</taxon>
    </lineage>
</organism>
<comment type="caution">
    <text evidence="1">The sequence shown here is derived from an EMBL/GenBank/DDBJ whole genome shotgun (WGS) entry which is preliminary data.</text>
</comment>
<sequence length="157" mass="17229">MENGEWGPGEAVVTNQGDLRFVDRLSLVAGRIGIKPHNGSWAVEAHDGTIALKDQRSRRGSVDRGSSGRLPVAQMPDKWTVIGKLRKALGAVPHTQPEDLVLSHLDNLIHTIWLFNGVAPLLSHANDELYHDVSNRSLSHARAWRSSDQHKVTGPSL</sequence>
<gene>
    <name evidence="1" type="ORF">Daesc_002751</name>
</gene>
<reference evidence="1 2" key="1">
    <citation type="journal article" date="2024" name="Front Chem Biol">
        <title>Unveiling the potential of Daldinia eschscholtzii MFLUCC 19-0629 through bioactivity and bioinformatics studies for enhanced sustainable agriculture production.</title>
        <authorList>
            <person name="Brooks S."/>
            <person name="Weaver J.A."/>
            <person name="Klomchit A."/>
            <person name="Alharthi S.A."/>
            <person name="Onlamun T."/>
            <person name="Nurani R."/>
            <person name="Vong T.K."/>
            <person name="Alberti F."/>
            <person name="Greco C."/>
        </authorList>
    </citation>
    <scope>NUCLEOTIDE SEQUENCE [LARGE SCALE GENOMIC DNA]</scope>
    <source>
        <strain evidence="1">MFLUCC 19-0629</strain>
    </source>
</reference>
<accession>A0AAX6MSH0</accession>
<name>A0AAX6MSH0_9PEZI</name>
<dbReference type="Proteomes" id="UP001369815">
    <property type="component" value="Unassembled WGS sequence"/>
</dbReference>
<evidence type="ECO:0000313" key="1">
    <source>
        <dbReference type="EMBL" id="KAK6955121.1"/>
    </source>
</evidence>
<keyword evidence="2" id="KW-1185">Reference proteome</keyword>
<protein>
    <submittedName>
        <fullName evidence="1">Uncharacterized protein</fullName>
    </submittedName>
</protein>
<dbReference type="AlphaFoldDB" id="A0AAX6MSH0"/>
<evidence type="ECO:0000313" key="2">
    <source>
        <dbReference type="Proteomes" id="UP001369815"/>
    </source>
</evidence>